<feature type="non-terminal residue" evidence="1">
    <location>
        <position position="54"/>
    </location>
</feature>
<keyword evidence="2" id="KW-1185">Reference proteome</keyword>
<dbReference type="Gene3D" id="3.60.10.10">
    <property type="entry name" value="Endonuclease/exonuclease/phosphatase"/>
    <property type="match status" value="1"/>
</dbReference>
<dbReference type="EMBL" id="KN835141">
    <property type="protein sequence ID" value="KIK47992.1"/>
    <property type="molecule type" value="Genomic_DNA"/>
</dbReference>
<dbReference type="AlphaFoldDB" id="A0A0D0BQQ8"/>
<proteinExistence type="predicted"/>
<evidence type="ECO:0000313" key="2">
    <source>
        <dbReference type="Proteomes" id="UP000054485"/>
    </source>
</evidence>
<evidence type="ECO:0000313" key="1">
    <source>
        <dbReference type="EMBL" id="KIK47992.1"/>
    </source>
</evidence>
<reference evidence="2" key="2">
    <citation type="submission" date="2015-01" db="EMBL/GenBank/DDBJ databases">
        <title>Evolutionary Origins and Diversification of the Mycorrhizal Mutualists.</title>
        <authorList>
            <consortium name="DOE Joint Genome Institute"/>
            <consortium name="Mycorrhizal Genomics Consortium"/>
            <person name="Kohler A."/>
            <person name="Kuo A."/>
            <person name="Nagy L.G."/>
            <person name="Floudas D."/>
            <person name="Copeland A."/>
            <person name="Barry K.W."/>
            <person name="Cichocki N."/>
            <person name="Veneault-Fourrey C."/>
            <person name="LaButti K."/>
            <person name="Lindquist E.A."/>
            <person name="Lipzen A."/>
            <person name="Lundell T."/>
            <person name="Morin E."/>
            <person name="Murat C."/>
            <person name="Riley R."/>
            <person name="Ohm R."/>
            <person name="Sun H."/>
            <person name="Tunlid A."/>
            <person name="Henrissat B."/>
            <person name="Grigoriev I.V."/>
            <person name="Hibbett D.S."/>
            <person name="Martin F."/>
        </authorList>
    </citation>
    <scope>NUCLEOTIDE SEQUENCE [LARGE SCALE GENOMIC DNA]</scope>
    <source>
        <strain evidence="2">UH-Slu-Lm8-n1</strain>
    </source>
</reference>
<name>A0A0D0BQQ8_9AGAM</name>
<accession>A0A0D0BQQ8</accession>
<dbReference type="OrthoDB" id="2840473at2759"/>
<dbReference type="SUPFAM" id="SSF56219">
    <property type="entry name" value="DNase I-like"/>
    <property type="match status" value="1"/>
</dbReference>
<reference evidence="1 2" key="1">
    <citation type="submission" date="2014-04" db="EMBL/GenBank/DDBJ databases">
        <authorList>
            <consortium name="DOE Joint Genome Institute"/>
            <person name="Kuo A."/>
            <person name="Ruytinx J."/>
            <person name="Rineau F."/>
            <person name="Colpaert J."/>
            <person name="Kohler A."/>
            <person name="Nagy L.G."/>
            <person name="Floudas D."/>
            <person name="Copeland A."/>
            <person name="Barry K.W."/>
            <person name="Cichocki N."/>
            <person name="Veneault-Fourrey C."/>
            <person name="LaButti K."/>
            <person name="Lindquist E.A."/>
            <person name="Lipzen A."/>
            <person name="Lundell T."/>
            <person name="Morin E."/>
            <person name="Murat C."/>
            <person name="Sun H."/>
            <person name="Tunlid A."/>
            <person name="Henrissat B."/>
            <person name="Grigoriev I.V."/>
            <person name="Hibbett D.S."/>
            <person name="Martin F."/>
            <person name="Nordberg H.P."/>
            <person name="Cantor M.N."/>
            <person name="Hua S.X."/>
        </authorList>
    </citation>
    <scope>NUCLEOTIDE SEQUENCE [LARGE SCALE GENOMIC DNA]</scope>
    <source>
        <strain evidence="1 2">UH-Slu-Lm8-n1</strain>
    </source>
</reference>
<evidence type="ECO:0008006" key="3">
    <source>
        <dbReference type="Google" id="ProtNLM"/>
    </source>
</evidence>
<protein>
    <recommendedName>
        <fullName evidence="3">Endonuclease/exonuclease/phosphatase domain-containing protein</fullName>
    </recommendedName>
</protein>
<dbReference type="InParanoid" id="A0A0D0BQQ8"/>
<organism evidence="1 2">
    <name type="scientific">Suillus luteus UH-Slu-Lm8-n1</name>
    <dbReference type="NCBI Taxonomy" id="930992"/>
    <lineage>
        <taxon>Eukaryota</taxon>
        <taxon>Fungi</taxon>
        <taxon>Dikarya</taxon>
        <taxon>Basidiomycota</taxon>
        <taxon>Agaricomycotina</taxon>
        <taxon>Agaricomycetes</taxon>
        <taxon>Agaricomycetidae</taxon>
        <taxon>Boletales</taxon>
        <taxon>Suillineae</taxon>
        <taxon>Suillaceae</taxon>
        <taxon>Suillus</taxon>
    </lineage>
</organism>
<sequence length="54" mass="6450">LCIWQQNLNTSMAAQEALLNSPKISEWDIIVIQEPYINFLRNTRANHRWHVLYP</sequence>
<feature type="non-terminal residue" evidence="1">
    <location>
        <position position="1"/>
    </location>
</feature>
<dbReference type="HOGENOM" id="CLU_192419_1_0_1"/>
<gene>
    <name evidence="1" type="ORF">CY34DRAFT_36412</name>
</gene>
<dbReference type="InterPro" id="IPR036691">
    <property type="entry name" value="Endo/exonu/phosph_ase_sf"/>
</dbReference>
<dbReference type="Proteomes" id="UP000054485">
    <property type="component" value="Unassembled WGS sequence"/>
</dbReference>